<feature type="transmembrane region" description="Helical" evidence="5">
    <location>
        <begin position="180"/>
        <end position="200"/>
    </location>
</feature>
<comment type="subcellular location">
    <subcellularLocation>
        <location evidence="1">Membrane</location>
        <topology evidence="1">Multi-pass membrane protein</topology>
    </subcellularLocation>
</comment>
<feature type="transmembrane region" description="Helical" evidence="5">
    <location>
        <begin position="231"/>
        <end position="248"/>
    </location>
</feature>
<feature type="domain" description="O-antigen ligase-related" evidence="6">
    <location>
        <begin position="214"/>
        <end position="361"/>
    </location>
</feature>
<keyword evidence="3 5" id="KW-1133">Transmembrane helix</keyword>
<evidence type="ECO:0000313" key="7">
    <source>
        <dbReference type="EMBL" id="TBN55971.1"/>
    </source>
</evidence>
<evidence type="ECO:0000256" key="5">
    <source>
        <dbReference type="SAM" id="Phobius"/>
    </source>
</evidence>
<feature type="transmembrane region" description="Helical" evidence="5">
    <location>
        <begin position="389"/>
        <end position="409"/>
    </location>
</feature>
<dbReference type="InterPro" id="IPR051533">
    <property type="entry name" value="WaaL-like"/>
</dbReference>
<dbReference type="Proteomes" id="UP000294194">
    <property type="component" value="Unassembled WGS sequence"/>
</dbReference>
<accession>A0A4Q9GMS2</accession>
<gene>
    <name evidence="7" type="ORF">EYE40_00360</name>
</gene>
<keyword evidence="4 5" id="KW-0472">Membrane</keyword>
<keyword evidence="7" id="KW-0436">Ligase</keyword>
<dbReference type="GO" id="GO:0016020">
    <property type="term" value="C:membrane"/>
    <property type="evidence" value="ECO:0007669"/>
    <property type="project" value="UniProtKB-SubCell"/>
</dbReference>
<evidence type="ECO:0000256" key="1">
    <source>
        <dbReference type="ARBA" id="ARBA00004141"/>
    </source>
</evidence>
<dbReference type="PANTHER" id="PTHR37422:SF21">
    <property type="entry name" value="EXOQ-LIKE PROTEIN"/>
    <property type="match status" value="1"/>
</dbReference>
<dbReference type="AlphaFoldDB" id="A0A4Q9GMS2"/>
<evidence type="ECO:0000256" key="4">
    <source>
        <dbReference type="ARBA" id="ARBA00023136"/>
    </source>
</evidence>
<sequence>MKFLDDRRFRMGFAVVALYTVLAGDSIRYSISWYGFGAVAVVLAVISVLLLVRDRHRWTVGGLPYPLIAFLALATLSITWSYYPGATAVGLLATWMTVALGLAIAICLDWADILRTLGWALRAVLGLSIVFELVVSLLIRRPVLPIFPSPGVDYDSLDKIPQLLYWSRNLLLEGDKIQGVVGNSSLLGFVALLGLIVFGIQLVARTVSRASGIAALLLAALTVYLTRSATIIVAIVVLAVVVGAVWLIRRATARGTRGLAYASLTLVAIAGSTLAIMFRSPLLGLLGKNDTLTHRTGIWEAVITLAQERPGFGWGWVSFWAPWVAPFNDLAFNSGVRQLHAHNAWLDLWLQVGVIGAVIFALLVLSSLVRSWLLATDRVITSPADTGHFTVQSLLPLLLLVALIVQSFAESRLLIEYGMVLLVIAAVKTKRDEPVA</sequence>
<feature type="transmembrane region" description="Helical" evidence="5">
    <location>
        <begin position="207"/>
        <end position="225"/>
    </location>
</feature>
<feature type="transmembrane region" description="Helical" evidence="5">
    <location>
        <begin position="120"/>
        <end position="139"/>
    </location>
</feature>
<feature type="transmembrane region" description="Helical" evidence="5">
    <location>
        <begin position="89"/>
        <end position="108"/>
    </location>
</feature>
<dbReference type="RefSeq" id="WP_130980082.1">
    <property type="nucleotide sequence ID" value="NZ_SISG01000001.1"/>
</dbReference>
<keyword evidence="2 5" id="KW-0812">Transmembrane</keyword>
<reference evidence="8" key="1">
    <citation type="submission" date="2019-02" db="EMBL/GenBank/DDBJ databases">
        <title>Glaciihabitans arcticus sp. nov., a psychrotolerant bacterium isolated from polar soil.</title>
        <authorList>
            <person name="Dahal R.H."/>
        </authorList>
    </citation>
    <scope>NUCLEOTIDE SEQUENCE [LARGE SCALE GENOMIC DNA]</scope>
    <source>
        <strain evidence="8">RP-3-7</strain>
    </source>
</reference>
<evidence type="ECO:0000313" key="8">
    <source>
        <dbReference type="Proteomes" id="UP000294194"/>
    </source>
</evidence>
<feature type="transmembrane region" description="Helical" evidence="5">
    <location>
        <begin position="33"/>
        <end position="52"/>
    </location>
</feature>
<evidence type="ECO:0000259" key="6">
    <source>
        <dbReference type="Pfam" id="PF04932"/>
    </source>
</evidence>
<comment type="caution">
    <text evidence="7">The sequence shown here is derived from an EMBL/GenBank/DDBJ whole genome shotgun (WGS) entry which is preliminary data.</text>
</comment>
<protein>
    <submittedName>
        <fullName evidence="7">O-antigen ligase family protein</fullName>
    </submittedName>
</protein>
<feature type="transmembrane region" description="Helical" evidence="5">
    <location>
        <begin position="64"/>
        <end position="83"/>
    </location>
</feature>
<dbReference type="EMBL" id="SISG01000001">
    <property type="protein sequence ID" value="TBN55971.1"/>
    <property type="molecule type" value="Genomic_DNA"/>
</dbReference>
<evidence type="ECO:0000256" key="2">
    <source>
        <dbReference type="ARBA" id="ARBA00022692"/>
    </source>
</evidence>
<keyword evidence="8" id="KW-1185">Reference proteome</keyword>
<dbReference type="InterPro" id="IPR007016">
    <property type="entry name" value="O-antigen_ligase-rel_domated"/>
</dbReference>
<dbReference type="PANTHER" id="PTHR37422">
    <property type="entry name" value="TEICHURONIC ACID BIOSYNTHESIS PROTEIN TUAE"/>
    <property type="match status" value="1"/>
</dbReference>
<organism evidence="7 8">
    <name type="scientific">Glaciihabitans arcticus</name>
    <dbReference type="NCBI Taxonomy" id="2668039"/>
    <lineage>
        <taxon>Bacteria</taxon>
        <taxon>Bacillati</taxon>
        <taxon>Actinomycetota</taxon>
        <taxon>Actinomycetes</taxon>
        <taxon>Micrococcales</taxon>
        <taxon>Microbacteriaceae</taxon>
        <taxon>Glaciihabitans</taxon>
    </lineage>
</organism>
<feature type="transmembrane region" description="Helical" evidence="5">
    <location>
        <begin position="348"/>
        <end position="369"/>
    </location>
</feature>
<dbReference type="Pfam" id="PF04932">
    <property type="entry name" value="Wzy_C"/>
    <property type="match status" value="1"/>
</dbReference>
<dbReference type="GO" id="GO:0016874">
    <property type="term" value="F:ligase activity"/>
    <property type="evidence" value="ECO:0007669"/>
    <property type="project" value="UniProtKB-KW"/>
</dbReference>
<evidence type="ECO:0000256" key="3">
    <source>
        <dbReference type="ARBA" id="ARBA00022989"/>
    </source>
</evidence>
<feature type="transmembrane region" description="Helical" evidence="5">
    <location>
        <begin position="260"/>
        <end position="278"/>
    </location>
</feature>
<proteinExistence type="predicted"/>
<name>A0A4Q9GMS2_9MICO</name>